<dbReference type="InterPro" id="IPR014433">
    <property type="entry name" value="CooC"/>
</dbReference>
<dbReference type="Proteomes" id="UP000319619">
    <property type="component" value="Unassembled WGS sequence"/>
</dbReference>
<evidence type="ECO:0000256" key="2">
    <source>
        <dbReference type="ARBA" id="ARBA00022840"/>
    </source>
</evidence>
<dbReference type="InterPro" id="IPR002586">
    <property type="entry name" value="CobQ/CobB/MinD/ParA_Nub-bd_dom"/>
</dbReference>
<dbReference type="GO" id="GO:0009898">
    <property type="term" value="C:cytoplasmic side of plasma membrane"/>
    <property type="evidence" value="ECO:0007669"/>
    <property type="project" value="TreeGrafter"/>
</dbReference>
<keyword evidence="1" id="KW-0547">Nucleotide-binding</keyword>
<reference evidence="4 5" key="1">
    <citation type="submission" date="2017-06" db="EMBL/GenBank/DDBJ databases">
        <title>Novel microbial phyla capable of carbon fixation and sulfur reduction in deep-sea sediments.</title>
        <authorList>
            <person name="Huang J."/>
            <person name="Baker B."/>
            <person name="Wang Y."/>
        </authorList>
    </citation>
    <scope>NUCLEOTIDE SEQUENCE [LARGE SCALE GENOMIC DNA]</scope>
    <source>
        <strain evidence="4">B3_LCP</strain>
    </source>
</reference>
<evidence type="ECO:0000313" key="5">
    <source>
        <dbReference type="Proteomes" id="UP000319619"/>
    </source>
</evidence>
<dbReference type="InterPro" id="IPR027417">
    <property type="entry name" value="P-loop_NTPase"/>
</dbReference>
<name>A0A532UPJ1_UNCL8</name>
<dbReference type="Pfam" id="PF01656">
    <property type="entry name" value="CbiA"/>
    <property type="match status" value="1"/>
</dbReference>
<feature type="domain" description="CobQ/CobB/MinD/ParA nucleotide binding" evidence="3">
    <location>
        <begin position="4"/>
        <end position="231"/>
    </location>
</feature>
<accession>A0A532UPJ1</accession>
<dbReference type="PIRSF" id="PIRSF005647">
    <property type="entry name" value="CooC"/>
    <property type="match status" value="1"/>
</dbReference>
<dbReference type="GO" id="GO:0005524">
    <property type="term" value="F:ATP binding"/>
    <property type="evidence" value="ECO:0007669"/>
    <property type="project" value="UniProtKB-KW"/>
</dbReference>
<dbReference type="FunFam" id="3.40.50.300:FF:001573">
    <property type="entry name" value="Carbon monoxide dehydrogenase accessory protein CooC"/>
    <property type="match status" value="1"/>
</dbReference>
<comment type="caution">
    <text evidence="4">The sequence shown here is derived from an EMBL/GenBank/DDBJ whole genome shotgun (WGS) entry which is preliminary data.</text>
</comment>
<dbReference type="AlphaFoldDB" id="A0A532UPJ1"/>
<dbReference type="GO" id="GO:0051782">
    <property type="term" value="P:negative regulation of cell division"/>
    <property type="evidence" value="ECO:0007669"/>
    <property type="project" value="TreeGrafter"/>
</dbReference>
<dbReference type="Gene3D" id="3.40.50.300">
    <property type="entry name" value="P-loop containing nucleotide triphosphate hydrolases"/>
    <property type="match status" value="1"/>
</dbReference>
<evidence type="ECO:0000259" key="3">
    <source>
        <dbReference type="Pfam" id="PF01656"/>
    </source>
</evidence>
<dbReference type="PANTHER" id="PTHR43384">
    <property type="entry name" value="SEPTUM SITE-DETERMINING PROTEIN MIND HOMOLOG, CHLOROPLASTIC-RELATED"/>
    <property type="match status" value="1"/>
</dbReference>
<gene>
    <name evidence="4" type="ORF">CEE37_14825</name>
</gene>
<dbReference type="GO" id="GO:0005829">
    <property type="term" value="C:cytosol"/>
    <property type="evidence" value="ECO:0007669"/>
    <property type="project" value="TreeGrafter"/>
</dbReference>
<dbReference type="SUPFAM" id="SSF52540">
    <property type="entry name" value="P-loop containing nucleoside triphosphate hydrolases"/>
    <property type="match status" value="1"/>
</dbReference>
<proteinExistence type="predicted"/>
<organism evidence="4 5">
    <name type="scientific">candidate division LCP-89 bacterium B3_LCP</name>
    <dbReference type="NCBI Taxonomy" id="2012998"/>
    <lineage>
        <taxon>Bacteria</taxon>
        <taxon>Pseudomonadati</taxon>
        <taxon>Bacteria division LCP-89</taxon>
    </lineage>
</organism>
<sequence>MKIAITGKGGVGKTTLTALLAKTYEEEGYKVYAIDADPDANLASVLGVPEPDGIVPIVEMKELIKERVGSTSEDIGSYFTMNPRVDDIPEKYGIRIGDIRLLVLGHIPKARGGCACPENIFLRELVSHALTQKGEIVLIDMEAGIEHLGRGTAQGVDVMIIVVEPSRQSIETSKRIFKLARELGVPKIVGVVNRVASPDENTLVQNALENIPLIASISNDDDIRTNSINNQSIVVNDTMKLSIAEITGELKAFSASETEI</sequence>
<dbReference type="GO" id="GO:0016887">
    <property type="term" value="F:ATP hydrolysis activity"/>
    <property type="evidence" value="ECO:0007669"/>
    <property type="project" value="TreeGrafter"/>
</dbReference>
<evidence type="ECO:0000313" key="4">
    <source>
        <dbReference type="EMBL" id="TKJ36855.1"/>
    </source>
</evidence>
<dbReference type="InterPro" id="IPR050625">
    <property type="entry name" value="ParA/MinD_ATPase"/>
</dbReference>
<keyword evidence="2" id="KW-0067">ATP-binding</keyword>
<dbReference type="EMBL" id="NJBN01000015">
    <property type="protein sequence ID" value="TKJ36855.1"/>
    <property type="molecule type" value="Genomic_DNA"/>
</dbReference>
<dbReference type="PANTHER" id="PTHR43384:SF6">
    <property type="entry name" value="SEPTUM SITE-DETERMINING PROTEIN MIND HOMOLOG, CHLOROPLASTIC"/>
    <property type="match status" value="1"/>
</dbReference>
<evidence type="ECO:0000256" key="1">
    <source>
        <dbReference type="ARBA" id="ARBA00022741"/>
    </source>
</evidence>
<protein>
    <submittedName>
        <fullName evidence="4">Carbon monoxide dehydrogenase</fullName>
    </submittedName>
</protein>